<keyword evidence="2" id="KW-0732">Signal</keyword>
<name>A0A378SPT5_9MYCO</name>
<feature type="signal peptide" evidence="2">
    <location>
        <begin position="1"/>
        <end position="26"/>
    </location>
</feature>
<evidence type="ECO:0000256" key="1">
    <source>
        <dbReference type="SAM" id="MobiDB-lite"/>
    </source>
</evidence>
<evidence type="ECO:0000313" key="4">
    <source>
        <dbReference type="EMBL" id="STZ44375.1"/>
    </source>
</evidence>
<keyword evidence="4" id="KW-0449">Lipoprotein</keyword>
<evidence type="ECO:0000313" key="5">
    <source>
        <dbReference type="Proteomes" id="UP000254291"/>
    </source>
</evidence>
<protein>
    <submittedName>
        <fullName evidence="4">Lipoprotein</fullName>
    </submittedName>
</protein>
<dbReference type="Pfam" id="PF03713">
    <property type="entry name" value="DUF305"/>
    <property type="match status" value="1"/>
</dbReference>
<reference evidence="4 5" key="1">
    <citation type="submission" date="2018-06" db="EMBL/GenBank/DDBJ databases">
        <authorList>
            <consortium name="Pathogen Informatics"/>
            <person name="Doyle S."/>
        </authorList>
    </citation>
    <scope>NUCLEOTIDE SEQUENCE [LARGE SCALE GENOMIC DNA]</scope>
    <source>
        <strain evidence="4 5">NCTC10742</strain>
    </source>
</reference>
<dbReference type="PROSITE" id="PS51257">
    <property type="entry name" value="PROKAR_LIPOPROTEIN"/>
    <property type="match status" value="1"/>
</dbReference>
<evidence type="ECO:0000256" key="2">
    <source>
        <dbReference type="SAM" id="SignalP"/>
    </source>
</evidence>
<organism evidence="4 5">
    <name type="scientific">Mycolicibacterium gilvum</name>
    <dbReference type="NCBI Taxonomy" id="1804"/>
    <lineage>
        <taxon>Bacteria</taxon>
        <taxon>Bacillati</taxon>
        <taxon>Actinomycetota</taxon>
        <taxon>Actinomycetes</taxon>
        <taxon>Mycobacteriales</taxon>
        <taxon>Mycobacteriaceae</taxon>
        <taxon>Mycolicibacterium</taxon>
    </lineage>
</organism>
<dbReference type="AlphaFoldDB" id="A0A378SPT5"/>
<feature type="region of interest" description="Disordered" evidence="1">
    <location>
        <begin position="29"/>
        <end position="56"/>
    </location>
</feature>
<dbReference type="RefSeq" id="WP_115327795.1">
    <property type="nucleotide sequence ID" value="NZ_JACKST010000170.1"/>
</dbReference>
<feature type="chain" id="PRO_5038971082" evidence="2">
    <location>
        <begin position="27"/>
        <end position="232"/>
    </location>
</feature>
<evidence type="ECO:0000259" key="3">
    <source>
        <dbReference type="Pfam" id="PF03713"/>
    </source>
</evidence>
<dbReference type="EMBL" id="UGQM01000001">
    <property type="protein sequence ID" value="STZ44375.1"/>
    <property type="molecule type" value="Genomic_DNA"/>
</dbReference>
<dbReference type="InterPro" id="IPR005183">
    <property type="entry name" value="DUF305_CopM-like"/>
</dbReference>
<feature type="domain" description="DUF305" evidence="3">
    <location>
        <begin position="62"/>
        <end position="230"/>
    </location>
</feature>
<dbReference type="Proteomes" id="UP000254291">
    <property type="component" value="Unassembled WGS sequence"/>
</dbReference>
<dbReference type="InterPro" id="IPR012347">
    <property type="entry name" value="Ferritin-like"/>
</dbReference>
<gene>
    <name evidence="4" type="ORF">NCTC10742_03609</name>
</gene>
<dbReference type="PANTHER" id="PTHR36933:SF1">
    <property type="entry name" value="SLL0788 PROTEIN"/>
    <property type="match status" value="1"/>
</dbReference>
<dbReference type="Gene3D" id="1.20.1260.10">
    <property type="match status" value="1"/>
</dbReference>
<dbReference type="PANTHER" id="PTHR36933">
    <property type="entry name" value="SLL0788 PROTEIN"/>
    <property type="match status" value="1"/>
</dbReference>
<accession>A0A378SPT5</accession>
<proteinExistence type="predicted"/>
<sequence>MQHKRFGIGFAALAASALFISACSNATTDSQSSTNSTSASASASASASPSVASNDATHNDADVKFAQGMIPHHQQAIEMSDMLLGKQGIDPEVISLANEIKNAQGPEIEKMQGWLQEWGASSSPAPAPTSTAMPGHNMPGHQMPSGDMGDMPGMGGGHGMMSEADMAALQNAQGAEASRLFLTQMIAHHKGAIMMAKEEIEIGQFPAAVEMARNIVSSQQAEIDTMQGMLDK</sequence>